<dbReference type="Proteomes" id="UP000233742">
    <property type="component" value="Chromosome"/>
</dbReference>
<dbReference type="SUPFAM" id="SSF50129">
    <property type="entry name" value="GroES-like"/>
    <property type="match status" value="1"/>
</dbReference>
<dbReference type="AlphaFoldDB" id="A0A2K9EXR9"/>
<protein>
    <submittedName>
        <fullName evidence="2">Zinc-binding dehydrogenase</fullName>
    </submittedName>
</protein>
<accession>A0A2K9EXR9</accession>
<keyword evidence="3" id="KW-1185">Reference proteome</keyword>
<dbReference type="InterPro" id="IPR013149">
    <property type="entry name" value="ADH-like_C"/>
</dbReference>
<dbReference type="InterPro" id="IPR036291">
    <property type="entry name" value="NAD(P)-bd_dom_sf"/>
</dbReference>
<dbReference type="PANTHER" id="PTHR43677">
    <property type="entry name" value="SHORT-CHAIN DEHYDROGENASE/REDUCTASE"/>
    <property type="match status" value="1"/>
</dbReference>
<dbReference type="SUPFAM" id="SSF51735">
    <property type="entry name" value="NAD(P)-binding Rossmann-fold domains"/>
    <property type="match status" value="1"/>
</dbReference>
<reference evidence="2 3" key="1">
    <citation type="submission" date="2017-12" db="EMBL/GenBank/DDBJ databases">
        <authorList>
            <person name="Hurst M.R.H."/>
        </authorList>
    </citation>
    <scope>NUCLEOTIDE SEQUENCE [LARGE SCALE GENOMIC DNA]</scope>
    <source>
        <strain evidence="2 3">BM15</strain>
    </source>
</reference>
<dbReference type="Pfam" id="PF00107">
    <property type="entry name" value="ADH_zinc_N"/>
    <property type="match status" value="1"/>
</dbReference>
<dbReference type="InterPro" id="IPR020843">
    <property type="entry name" value="ER"/>
</dbReference>
<dbReference type="PANTHER" id="PTHR43677:SF4">
    <property type="entry name" value="QUINONE OXIDOREDUCTASE-LIKE PROTEIN 2"/>
    <property type="match status" value="1"/>
</dbReference>
<evidence type="ECO:0000313" key="2">
    <source>
        <dbReference type="EMBL" id="AUH34104.1"/>
    </source>
</evidence>
<dbReference type="OrthoDB" id="4190732at2"/>
<gene>
    <name evidence="2" type="ORF">CUV01_12495</name>
</gene>
<dbReference type="Gene3D" id="3.90.180.10">
    <property type="entry name" value="Medium-chain alcohol dehydrogenases, catalytic domain"/>
    <property type="match status" value="1"/>
</dbReference>
<name>A0A2K9EXR9_9RHOB</name>
<evidence type="ECO:0000259" key="1">
    <source>
        <dbReference type="SMART" id="SM00829"/>
    </source>
</evidence>
<dbReference type="InterPro" id="IPR013154">
    <property type="entry name" value="ADH-like_N"/>
</dbReference>
<evidence type="ECO:0000313" key="3">
    <source>
        <dbReference type="Proteomes" id="UP000233742"/>
    </source>
</evidence>
<dbReference type="GO" id="GO:0016491">
    <property type="term" value="F:oxidoreductase activity"/>
    <property type="evidence" value="ECO:0007669"/>
    <property type="project" value="InterPro"/>
</dbReference>
<feature type="domain" description="Enoyl reductase (ER)" evidence="1">
    <location>
        <begin position="8"/>
        <end position="319"/>
    </location>
</feature>
<sequence>MKDIRIARIPQSESLPVVSTTAAPTAADQRVLVRMRAAALNFADILKSRGQYQEAQPFPFVPGLEGAGEVITAPAESGLMPGDRVAVWAPGTMTEVMAVPADACLKIPDNMSFDQAAGFQIAYGTSHLALVHRAGLQAGETLAVLGAAGGVGLTAVQIGRAIGARVIGVARVPERLGIVAEAGADDLIDSDDSPDLKAALREFGPIDVVYDPVGAEPGLAAFGALRRGGRFLIIGFAGGKPPRLPLNHALVKNIAIYGFYWGGYRDLDRQALRDSLAQCFALFADGKLAPHAGEVLDLDQIAEGYRLLEARKTTGKVIIRL</sequence>
<dbReference type="InterPro" id="IPR051397">
    <property type="entry name" value="Zn-ADH-like_protein"/>
</dbReference>
<dbReference type="KEGG" id="paro:CUV01_12495"/>
<organism evidence="2 3">
    <name type="scientific">Paracoccus tegillarcae</name>
    <dbReference type="NCBI Taxonomy" id="1529068"/>
    <lineage>
        <taxon>Bacteria</taxon>
        <taxon>Pseudomonadati</taxon>
        <taxon>Pseudomonadota</taxon>
        <taxon>Alphaproteobacteria</taxon>
        <taxon>Rhodobacterales</taxon>
        <taxon>Paracoccaceae</taxon>
        <taxon>Paracoccus</taxon>
    </lineage>
</organism>
<dbReference type="SMART" id="SM00829">
    <property type="entry name" value="PKS_ER"/>
    <property type="match status" value="1"/>
</dbReference>
<dbReference type="Gene3D" id="3.40.50.720">
    <property type="entry name" value="NAD(P)-binding Rossmann-like Domain"/>
    <property type="match status" value="1"/>
</dbReference>
<dbReference type="RefSeq" id="WP_101460768.1">
    <property type="nucleotide sequence ID" value="NZ_CP025408.1"/>
</dbReference>
<dbReference type="InterPro" id="IPR011032">
    <property type="entry name" value="GroES-like_sf"/>
</dbReference>
<dbReference type="Pfam" id="PF08240">
    <property type="entry name" value="ADH_N"/>
    <property type="match status" value="1"/>
</dbReference>
<dbReference type="CDD" id="cd08241">
    <property type="entry name" value="QOR1"/>
    <property type="match status" value="1"/>
</dbReference>
<proteinExistence type="predicted"/>
<dbReference type="EMBL" id="CP025408">
    <property type="protein sequence ID" value="AUH34104.1"/>
    <property type="molecule type" value="Genomic_DNA"/>
</dbReference>